<protein>
    <submittedName>
        <fullName evidence="2">Glycosyltransferase</fullName>
        <ecNumber evidence="2">2.4.-.-</ecNumber>
    </submittedName>
</protein>
<comment type="caution">
    <text evidence="2">The sequence shown here is derived from an EMBL/GenBank/DDBJ whole genome shotgun (WGS) entry which is preliminary data.</text>
</comment>
<keyword evidence="2" id="KW-0328">Glycosyltransferase</keyword>
<gene>
    <name evidence="2" type="ORF">ACFQ1O_13635</name>
</gene>
<organism evidence="2 3">
    <name type="scientific">Pseudofulvibacter geojedonensis</name>
    <dbReference type="NCBI Taxonomy" id="1123758"/>
    <lineage>
        <taxon>Bacteria</taxon>
        <taxon>Pseudomonadati</taxon>
        <taxon>Bacteroidota</taxon>
        <taxon>Flavobacteriia</taxon>
        <taxon>Flavobacteriales</taxon>
        <taxon>Flavobacteriaceae</taxon>
        <taxon>Pseudofulvibacter</taxon>
    </lineage>
</organism>
<dbReference type="Proteomes" id="UP001596997">
    <property type="component" value="Unassembled WGS sequence"/>
</dbReference>
<sequence length="379" mass="43616">MRVLLIGEYNRSHFFLKEGLQELGHEVTVIGLNDGFKKVAVDISLDQNYTSGIKKKIKVLLHKLFNIDLHSKSIKKQILKNQSQLKGYDIVQFINESSFLCTPKIECEIFDLIKSWNNKVFLLSCGTDYISIKYAYDKIPKYSLLTPYFEGKGSKNNYQAPLKYLQEDFKKLHKHIYKNIAGVIASDLDYHLPLKNHPKYLGLAPNPVKILPPNPIKEIKGKIIIFHGINLYNYYKKGNDIFEKALEILQKKHKNNISIITVKNIPYNEYIKSFDAAHILLDQVYSYDQGFNALEAMAKGKVVFTGAETEWLSLHNLKEDTVAINAIPDPQQIAKKLEWLILNPDKIIAISNKAQEHVIKNHNYIKSAHKYIDLWNSAN</sequence>
<evidence type="ECO:0000259" key="1">
    <source>
        <dbReference type="Pfam" id="PF13524"/>
    </source>
</evidence>
<evidence type="ECO:0000313" key="3">
    <source>
        <dbReference type="Proteomes" id="UP001596997"/>
    </source>
</evidence>
<accession>A0ABW3I590</accession>
<dbReference type="Pfam" id="PF13524">
    <property type="entry name" value="Glyco_trans_1_2"/>
    <property type="match status" value="1"/>
</dbReference>
<dbReference type="RefSeq" id="WP_377716823.1">
    <property type="nucleotide sequence ID" value="NZ_JBHTJM010000010.1"/>
</dbReference>
<feature type="domain" description="Spore protein YkvP/CgeB glycosyl transferase-like" evidence="1">
    <location>
        <begin position="261"/>
        <end position="372"/>
    </location>
</feature>
<name>A0ABW3I590_9FLAO</name>
<proteinExistence type="predicted"/>
<dbReference type="Gene3D" id="3.40.50.2000">
    <property type="entry name" value="Glycogen Phosphorylase B"/>
    <property type="match status" value="1"/>
</dbReference>
<keyword evidence="3" id="KW-1185">Reference proteome</keyword>
<keyword evidence="2" id="KW-0808">Transferase</keyword>
<dbReference type="InterPro" id="IPR055259">
    <property type="entry name" value="YkvP/CgeB_Glyco_trans-like"/>
</dbReference>
<dbReference type="EC" id="2.4.-.-" evidence="2"/>
<dbReference type="SUPFAM" id="SSF53756">
    <property type="entry name" value="UDP-Glycosyltransferase/glycogen phosphorylase"/>
    <property type="match status" value="1"/>
</dbReference>
<evidence type="ECO:0000313" key="2">
    <source>
        <dbReference type="EMBL" id="MFD0965053.1"/>
    </source>
</evidence>
<dbReference type="EMBL" id="JBHTJM010000010">
    <property type="protein sequence ID" value="MFD0965053.1"/>
    <property type="molecule type" value="Genomic_DNA"/>
</dbReference>
<dbReference type="GO" id="GO:0016757">
    <property type="term" value="F:glycosyltransferase activity"/>
    <property type="evidence" value="ECO:0007669"/>
    <property type="project" value="UniProtKB-KW"/>
</dbReference>
<reference evidence="3" key="1">
    <citation type="journal article" date="2019" name="Int. J. Syst. Evol. Microbiol.">
        <title>The Global Catalogue of Microorganisms (GCM) 10K type strain sequencing project: providing services to taxonomists for standard genome sequencing and annotation.</title>
        <authorList>
            <consortium name="The Broad Institute Genomics Platform"/>
            <consortium name="The Broad Institute Genome Sequencing Center for Infectious Disease"/>
            <person name="Wu L."/>
            <person name="Ma J."/>
        </authorList>
    </citation>
    <scope>NUCLEOTIDE SEQUENCE [LARGE SCALE GENOMIC DNA]</scope>
    <source>
        <strain evidence="3">CCUG 62114</strain>
    </source>
</reference>